<dbReference type="Pfam" id="PF09603">
    <property type="entry name" value="Fib_succ_major"/>
    <property type="match status" value="1"/>
</dbReference>
<evidence type="ECO:0000256" key="1">
    <source>
        <dbReference type="SAM" id="MobiDB-lite"/>
    </source>
</evidence>
<organism evidence="3 4">
    <name type="scientific">Hallerella succinigenes</name>
    <dbReference type="NCBI Taxonomy" id="1896222"/>
    <lineage>
        <taxon>Bacteria</taxon>
        <taxon>Pseudomonadati</taxon>
        <taxon>Fibrobacterota</taxon>
        <taxon>Fibrobacteria</taxon>
        <taxon>Fibrobacterales</taxon>
        <taxon>Fibrobacteraceae</taxon>
        <taxon>Hallerella</taxon>
    </lineage>
</organism>
<dbReference type="Proteomes" id="UP000231134">
    <property type="component" value="Unassembled WGS sequence"/>
</dbReference>
<dbReference type="RefSeq" id="WP_100426160.1">
    <property type="nucleotide sequence ID" value="NZ_PGEX01000001.1"/>
</dbReference>
<evidence type="ECO:0000259" key="2">
    <source>
        <dbReference type="Pfam" id="PF09603"/>
    </source>
</evidence>
<comment type="caution">
    <text evidence="3">The sequence shown here is derived from an EMBL/GenBank/DDBJ whole genome shotgun (WGS) entry which is preliminary data.</text>
</comment>
<protein>
    <submittedName>
        <fullName evidence="3">Uncharacterized protein (TIGR02145 family)</fullName>
    </submittedName>
</protein>
<evidence type="ECO:0000313" key="4">
    <source>
        <dbReference type="Proteomes" id="UP000231134"/>
    </source>
</evidence>
<evidence type="ECO:0000313" key="3">
    <source>
        <dbReference type="EMBL" id="PJJ42294.1"/>
    </source>
</evidence>
<dbReference type="InterPro" id="IPR011871">
    <property type="entry name" value="Fib_succ_major"/>
</dbReference>
<feature type="compositionally biased region" description="Basic and acidic residues" evidence="1">
    <location>
        <begin position="54"/>
        <end position="85"/>
    </location>
</feature>
<feature type="region of interest" description="Disordered" evidence="1">
    <location>
        <begin position="24"/>
        <end position="94"/>
    </location>
</feature>
<dbReference type="EMBL" id="PGEX01000001">
    <property type="protein sequence ID" value="PJJ42294.1"/>
    <property type="molecule type" value="Genomic_DNA"/>
</dbReference>
<dbReference type="AlphaFoldDB" id="A0A2M9A9D3"/>
<dbReference type="NCBIfam" id="TIGR02145">
    <property type="entry name" value="Fib_succ_major"/>
    <property type="match status" value="1"/>
</dbReference>
<sequence>MNKFKTLLFLAVFGGIGLWGCDDSSSASSNGPDENAAVDSSSSICKDCDDELSSSDKKIESSAEKGDESSDDAKTGKSSSSKENRTSSSSSQKNVNISLGGEIRICEENEQKVVISEIDTGYVTCRNNQWVVDSIVEIINPKVYPNMDSVFGSEYVHGTFTDDRDKKVYKTANIYYDYDGVSTITVMAQNLNYAEITIDSTRKVFDDSKVEKRCYKDDPWYCDNYFGALYTWSEAMGLPKVCDSVGVAENPKCNIDLSKKVQGVCPTGWHVMDETEWKHIAYYNGIDMSYTLLSHAVWPQKKGHNSYGLSILPYGDEGYEDHQAFFWLPQEYKSNNKRGNYIAIAMVDNTVRFEISSGEKDAFMYIRCVLDYDKTILK</sequence>
<name>A0A2M9A9D3_9BACT</name>
<feature type="domain" description="Fibrobacter succinogenes major paralogous" evidence="2">
    <location>
        <begin position="187"/>
        <end position="369"/>
    </location>
</feature>
<keyword evidence="4" id="KW-1185">Reference proteome</keyword>
<proteinExistence type="predicted"/>
<dbReference type="OrthoDB" id="9810659at2"/>
<gene>
    <name evidence="3" type="ORF">BGX16_2319</name>
</gene>
<reference evidence="3 4" key="1">
    <citation type="submission" date="2017-11" db="EMBL/GenBank/DDBJ databases">
        <title>Animal gut microbial communities from fecal samples from Wisconsin, USA.</title>
        <authorList>
            <person name="Neumann A."/>
        </authorList>
    </citation>
    <scope>NUCLEOTIDE SEQUENCE [LARGE SCALE GENOMIC DNA]</scope>
    <source>
        <strain evidence="3 4">UWS3</strain>
    </source>
</reference>
<accession>A0A2M9A9D3</accession>